<dbReference type="GO" id="GO:0016887">
    <property type="term" value="F:ATP hydrolysis activity"/>
    <property type="evidence" value="ECO:0007669"/>
    <property type="project" value="InterPro"/>
</dbReference>
<feature type="coiled-coil region" evidence="1">
    <location>
        <begin position="526"/>
        <end position="636"/>
    </location>
</feature>
<evidence type="ECO:0000259" key="2">
    <source>
        <dbReference type="Pfam" id="PF13476"/>
    </source>
</evidence>
<keyword evidence="1" id="KW-0175">Coiled coil</keyword>
<feature type="coiled-coil region" evidence="1">
    <location>
        <begin position="276"/>
        <end position="303"/>
    </location>
</feature>
<dbReference type="EMBL" id="OR343188">
    <property type="protein sequence ID" value="WNL49988.1"/>
    <property type="molecule type" value="Genomic_DNA"/>
</dbReference>
<dbReference type="Pfam" id="PF13476">
    <property type="entry name" value="AAA_23"/>
    <property type="match status" value="1"/>
</dbReference>
<dbReference type="Gene3D" id="3.40.50.300">
    <property type="entry name" value="P-loop containing nucleotide triphosphate hydrolases"/>
    <property type="match status" value="2"/>
</dbReference>
<feature type="domain" description="Rad50/SbcC-type AAA" evidence="2">
    <location>
        <begin position="3"/>
        <end position="221"/>
    </location>
</feature>
<accession>A0AA96EMX9</accession>
<feature type="coiled-coil region" evidence="1">
    <location>
        <begin position="203"/>
        <end position="230"/>
    </location>
</feature>
<organism evidence="3">
    <name type="scientific">Marseillevirus sp</name>
    <dbReference type="NCBI Taxonomy" id="2809551"/>
    <lineage>
        <taxon>Viruses</taxon>
        <taxon>Varidnaviria</taxon>
        <taxon>Bamfordvirae</taxon>
        <taxon>Nucleocytoviricota</taxon>
        <taxon>Megaviricetes</taxon>
        <taxon>Pimascovirales</taxon>
        <taxon>Pimascovirales incertae sedis</taxon>
        <taxon>Marseilleviridae</taxon>
        <taxon>Marseillevirus</taxon>
    </lineage>
</organism>
<dbReference type="InterPro" id="IPR038729">
    <property type="entry name" value="Rad50/SbcC_AAA"/>
</dbReference>
<dbReference type="GO" id="GO:0006302">
    <property type="term" value="P:double-strand break repair"/>
    <property type="evidence" value="ECO:0007669"/>
    <property type="project" value="InterPro"/>
</dbReference>
<feature type="coiled-coil region" evidence="1">
    <location>
        <begin position="140"/>
        <end position="174"/>
    </location>
</feature>
<dbReference type="InterPro" id="IPR027417">
    <property type="entry name" value="P-loop_NTPase"/>
</dbReference>
<evidence type="ECO:0000313" key="3">
    <source>
        <dbReference type="EMBL" id="WNL49988.1"/>
    </source>
</evidence>
<dbReference type="SUPFAM" id="SSF52540">
    <property type="entry name" value="P-loop containing nucleoside triphosphate hydrolases"/>
    <property type="match status" value="1"/>
</dbReference>
<reference evidence="3" key="1">
    <citation type="submission" date="2023-07" db="EMBL/GenBank/DDBJ databases">
        <authorList>
            <person name="Xia Y."/>
        </authorList>
    </citation>
    <scope>NUCLEOTIDE SEQUENCE</scope>
    <source>
        <strain evidence="3">F</strain>
    </source>
</reference>
<dbReference type="PANTHER" id="PTHR32114:SF2">
    <property type="entry name" value="ABC TRANSPORTER ABCH.3"/>
    <property type="match status" value="1"/>
</dbReference>
<gene>
    <name evidence="3" type="ORF">MarFTMF_472</name>
</gene>
<proteinExistence type="predicted"/>
<evidence type="ECO:0000256" key="1">
    <source>
        <dbReference type="SAM" id="Coils"/>
    </source>
</evidence>
<protein>
    <submittedName>
        <fullName evidence="3">ATPase</fullName>
    </submittedName>
</protein>
<dbReference type="PANTHER" id="PTHR32114">
    <property type="entry name" value="ABC TRANSPORTER ABCH.3"/>
    <property type="match status" value="1"/>
</dbReference>
<sequence>MEVSLKNFRCFKEKDVNFPEKGLVLLSAPSGTGKSTVLNAFFWALYGELKKPQSFGSRSCTVSVSLPEKYGLSIRRQAGPGRLVVLDHKNKDVEYEGEVAQETINSRVLNSKEFMASCYVVQNLDNSILSLTPGEQLAFVENLSLDKETIERERQNLKKHISRIEEERIELATKEKCFLQSLSEFDGLQEPTEPFVEVPEDKVVSLEEKLKILGKDIAKCQARISELEKNTDISLSIEKLEGEKKCLEESFDVSIDKNFLSQLTKKRDEAKKFSQLETKKAERKKYEKELSSFLQELQEKKKSCLSDEEIRELKERKGNLEKQKSLYELFLSKKKLVDKKLSTIYTDVKKEFPTRVSPSISSYSKHIGKHIDTLLDKENRLSSKIELLIEQKAKAELESAILVCPCCSESLKFVDGSLEKSEHKNTGLNAKEVSRLCDEKTKKLKAVKERLLKAKTLLEKLSECILTESSPKFESQQELDDIIQKLEKHTPVDEKLPSWLLKMEKKSEELTDDEVKFLKETKVPSIEEAQRELDRAKDSLLRQKKLDKQLKDIKTRISLLNERREENFQEKLSEQKKKLSKLREELSSTNEELRNTKELLFIVLKWQGYNEKKKRMEEIHQKIKEVQSLAKENQKKSVDAFLLKEKSRSATFLAVEKTLSAINTAAKYHLNRLFTEDPISITLKTTKETKTGKKSQMCTSIFYKGHDYDSFLSLSGGERQKACLSFILAINEVVGANFLFLDEALAQLHKEVNTEIIEYLRDEISVSRLVVVVSHEASRGLFHKIIEL</sequence>
<name>A0AA96EMX9_9VIRU</name>